<name>A0A9Q0T0K1_SALVM</name>
<evidence type="ECO:0000313" key="2">
    <source>
        <dbReference type="EMBL" id="KAJ6696964.1"/>
    </source>
</evidence>
<organism evidence="2 3">
    <name type="scientific">Salix viminalis</name>
    <name type="common">Common osier</name>
    <name type="synonym">Basket willow</name>
    <dbReference type="NCBI Taxonomy" id="40686"/>
    <lineage>
        <taxon>Eukaryota</taxon>
        <taxon>Viridiplantae</taxon>
        <taxon>Streptophyta</taxon>
        <taxon>Embryophyta</taxon>
        <taxon>Tracheophyta</taxon>
        <taxon>Spermatophyta</taxon>
        <taxon>Magnoliopsida</taxon>
        <taxon>eudicotyledons</taxon>
        <taxon>Gunneridae</taxon>
        <taxon>Pentapetalae</taxon>
        <taxon>rosids</taxon>
        <taxon>fabids</taxon>
        <taxon>Malpighiales</taxon>
        <taxon>Salicaceae</taxon>
        <taxon>Saliceae</taxon>
        <taxon>Salix</taxon>
    </lineage>
</organism>
<evidence type="ECO:0000256" key="1">
    <source>
        <dbReference type="SAM" id="MobiDB-lite"/>
    </source>
</evidence>
<gene>
    <name evidence="2" type="ORF">OIU85_003338</name>
</gene>
<sequence>MKCYSDHPRLIPSCEGGRRFVARILAREFPGGVFLVVAMESLLDRRIFRISRFHPGALVEAVLVNFTGPKYRVDCGGGVADSVAGGIKSREGHSFEPHSLIVIGLQRLSGNRRHGVKRGGVKRGRTKKRKGTNKMRGATRGLPGEVTHP</sequence>
<dbReference type="Proteomes" id="UP001151529">
    <property type="component" value="Chromosome 19"/>
</dbReference>
<keyword evidence="3" id="KW-1185">Reference proteome</keyword>
<dbReference type="EMBL" id="JAPFFL010000010">
    <property type="protein sequence ID" value="KAJ6696964.1"/>
    <property type="molecule type" value="Genomic_DNA"/>
</dbReference>
<evidence type="ECO:0000313" key="3">
    <source>
        <dbReference type="Proteomes" id="UP001151529"/>
    </source>
</evidence>
<reference evidence="2" key="2">
    <citation type="journal article" date="2023" name="Int. J. Mol. Sci.">
        <title>De Novo Assembly and Annotation of 11 Diverse Shrub Willow (Salix) Genomes Reveals Novel Gene Organization in Sex-Linked Regions.</title>
        <authorList>
            <person name="Hyden B."/>
            <person name="Feng K."/>
            <person name="Yates T.B."/>
            <person name="Jawdy S."/>
            <person name="Cereghino C."/>
            <person name="Smart L.B."/>
            <person name="Muchero W."/>
        </authorList>
    </citation>
    <scope>NUCLEOTIDE SEQUENCE [LARGE SCALE GENOMIC DNA]</scope>
    <source>
        <tissue evidence="2">Shoot tip</tissue>
    </source>
</reference>
<accession>A0A9Q0T0K1</accession>
<comment type="caution">
    <text evidence="2">The sequence shown here is derived from an EMBL/GenBank/DDBJ whole genome shotgun (WGS) entry which is preliminary data.</text>
</comment>
<feature type="region of interest" description="Disordered" evidence="1">
    <location>
        <begin position="112"/>
        <end position="149"/>
    </location>
</feature>
<reference evidence="2" key="1">
    <citation type="submission" date="2022-11" db="EMBL/GenBank/DDBJ databases">
        <authorList>
            <person name="Hyden B.L."/>
            <person name="Feng K."/>
            <person name="Yates T."/>
            <person name="Jawdy S."/>
            <person name="Smart L.B."/>
            <person name="Muchero W."/>
        </authorList>
    </citation>
    <scope>NUCLEOTIDE SEQUENCE</scope>
    <source>
        <tissue evidence="2">Shoot tip</tissue>
    </source>
</reference>
<proteinExistence type="predicted"/>
<feature type="compositionally biased region" description="Basic residues" evidence="1">
    <location>
        <begin position="112"/>
        <end position="133"/>
    </location>
</feature>
<protein>
    <submittedName>
        <fullName evidence="2">Uncharacterized protein</fullName>
    </submittedName>
</protein>
<dbReference type="AlphaFoldDB" id="A0A9Q0T0K1"/>